<organism evidence="4 5">
    <name type="scientific">Malaciobacter mytili LMG 24559</name>
    <dbReference type="NCBI Taxonomy" id="1032238"/>
    <lineage>
        <taxon>Bacteria</taxon>
        <taxon>Pseudomonadati</taxon>
        <taxon>Campylobacterota</taxon>
        <taxon>Epsilonproteobacteria</taxon>
        <taxon>Campylobacterales</taxon>
        <taxon>Arcobacteraceae</taxon>
        <taxon>Malaciobacter</taxon>
    </lineage>
</organism>
<name>A0AAX2AEN2_9BACT</name>
<comment type="caution">
    <text evidence="4">The sequence shown here is derived from an EMBL/GenBank/DDBJ whole genome shotgun (WGS) entry which is preliminary data.</text>
</comment>
<proteinExistence type="inferred from homology"/>
<dbReference type="Proteomes" id="UP000290092">
    <property type="component" value="Unassembled WGS sequence"/>
</dbReference>
<keyword evidence="2" id="KW-1133">Transmembrane helix</keyword>
<dbReference type="GO" id="GO:0005524">
    <property type="term" value="F:ATP binding"/>
    <property type="evidence" value="ECO:0007669"/>
    <property type="project" value="InterPro"/>
</dbReference>
<keyword evidence="2" id="KW-0472">Membrane</keyword>
<dbReference type="SUPFAM" id="SSF56112">
    <property type="entry name" value="Protein kinase-like (PK-like)"/>
    <property type="match status" value="1"/>
</dbReference>
<keyword evidence="5" id="KW-1185">Reference proteome</keyword>
<protein>
    <submittedName>
        <fullName evidence="4">ABC transporter</fullName>
    </submittedName>
</protein>
<evidence type="ECO:0000256" key="1">
    <source>
        <dbReference type="ARBA" id="ARBA00009670"/>
    </source>
</evidence>
<dbReference type="EMBL" id="NXID01000049">
    <property type="protein sequence ID" value="RXK14862.1"/>
    <property type="molecule type" value="Genomic_DNA"/>
</dbReference>
<dbReference type="PANTHER" id="PTHR10566:SF113">
    <property type="entry name" value="PROTEIN ACTIVITY OF BC1 COMPLEX KINASE 7, CHLOROPLASTIC"/>
    <property type="match status" value="1"/>
</dbReference>
<dbReference type="InterPro" id="IPR004147">
    <property type="entry name" value="ABC1_dom"/>
</dbReference>
<feature type="transmembrane region" description="Helical" evidence="2">
    <location>
        <begin position="475"/>
        <end position="493"/>
    </location>
</feature>
<dbReference type="Gene3D" id="1.10.510.10">
    <property type="entry name" value="Transferase(Phosphotransferase) domain 1"/>
    <property type="match status" value="1"/>
</dbReference>
<evidence type="ECO:0000313" key="4">
    <source>
        <dbReference type="EMBL" id="RXK14862.1"/>
    </source>
</evidence>
<gene>
    <name evidence="4" type="ORF">CP985_11500</name>
</gene>
<dbReference type="AlphaFoldDB" id="A0AAX2AEN2"/>
<dbReference type="InterPro" id="IPR000719">
    <property type="entry name" value="Prot_kinase_dom"/>
</dbReference>
<dbReference type="RefSeq" id="WP_114841781.1">
    <property type="nucleotide sequence ID" value="NZ_CP031219.1"/>
</dbReference>
<dbReference type="CDD" id="cd05121">
    <property type="entry name" value="ABC1_ADCK3-like"/>
    <property type="match status" value="1"/>
</dbReference>
<evidence type="ECO:0000313" key="5">
    <source>
        <dbReference type="Proteomes" id="UP000290092"/>
    </source>
</evidence>
<dbReference type="InterPro" id="IPR011009">
    <property type="entry name" value="Kinase-like_dom_sf"/>
</dbReference>
<keyword evidence="2" id="KW-0812">Transmembrane</keyword>
<dbReference type="Pfam" id="PF03109">
    <property type="entry name" value="ABC1"/>
    <property type="match status" value="1"/>
</dbReference>
<feature type="domain" description="Protein kinase" evidence="3">
    <location>
        <begin position="109"/>
        <end position="440"/>
    </location>
</feature>
<evidence type="ECO:0000256" key="2">
    <source>
        <dbReference type="SAM" id="Phobius"/>
    </source>
</evidence>
<comment type="similarity">
    <text evidence="1">Belongs to the protein kinase superfamily. ADCK protein kinase family.</text>
</comment>
<sequence length="517" mass="59486">MKLFNTLNLYSVKRIYKVFRFLLTIYLVIKKKKNFLGLKPLSPKALKNTIIDLGASFIKLAQVLATRADFFNEEYLIELKQLHDKLPGMSQEDFDKVFKRAFKSHDFHSFDKVPIASASIGQVHIAYLNSKEKVAVKLRREGIKKRVLADIRIINLFNFLFKPLFSYYTKNSIEAVISEFSSMIIQEVSLNVELQNLIKFSNTYKDLQIKFPKPYIKYCSDDALVMSFEEGFRFDDKESILKNKIDFNKIISTLVDFYTTQMLVKGYFHADPHPGNLLVTTDAQIILLDFGMVKSVPNNTRIAIIELIKAANEQDYELYISASKRLGTIAYEAPTIQLAEFTSKMFEIFSNNNLNSESMQKLAFEVLESTRNLPFKLPSDAIYILRVSAIIEGLGTTYIENFNGIKDILPILQKNLPKALGAKESIIETIIEELKDIPFTIKDFKSTLKQASEGELKVEVNKMQLEYLKKEIKEYLSSYFSSLIMILSSIFILLINKDYQEISITLFILAIVKLLFK</sequence>
<dbReference type="GO" id="GO:0004672">
    <property type="term" value="F:protein kinase activity"/>
    <property type="evidence" value="ECO:0007669"/>
    <property type="project" value="InterPro"/>
</dbReference>
<dbReference type="InterPro" id="IPR050154">
    <property type="entry name" value="UbiB_kinase"/>
</dbReference>
<accession>A0AAX2AEN2</accession>
<dbReference type="PANTHER" id="PTHR10566">
    <property type="entry name" value="CHAPERONE-ACTIVITY OF BC1 COMPLEX CABC1 -RELATED"/>
    <property type="match status" value="1"/>
</dbReference>
<dbReference type="PROSITE" id="PS50011">
    <property type="entry name" value="PROTEIN_KINASE_DOM"/>
    <property type="match status" value="1"/>
</dbReference>
<evidence type="ECO:0000259" key="3">
    <source>
        <dbReference type="PROSITE" id="PS50011"/>
    </source>
</evidence>
<reference evidence="4 5" key="1">
    <citation type="submission" date="2017-09" db="EMBL/GenBank/DDBJ databases">
        <title>Genomics of the genus Arcobacter.</title>
        <authorList>
            <person name="Perez-Cataluna A."/>
            <person name="Figueras M.J."/>
            <person name="Salas-Masso N."/>
        </authorList>
    </citation>
    <scope>NUCLEOTIDE SEQUENCE [LARGE SCALE GENOMIC DNA]</scope>
    <source>
        <strain evidence="4 5">CECT 7386</strain>
    </source>
</reference>